<evidence type="ECO:0000313" key="2">
    <source>
        <dbReference type="Proteomes" id="UP001056120"/>
    </source>
</evidence>
<accession>A0ACB8XZQ4</accession>
<sequence>MALHTKEPSASCFIIRLLCQSGCLCVGLVNVTCGLSFTLPRYFVSLETTSLSRAIKALQNRLCICLASGMGTEFWLTCRTIAWANGWDIDMLGCL</sequence>
<comment type="caution">
    <text evidence="1">The sequence shown here is derived from an EMBL/GenBank/DDBJ whole genome shotgun (WGS) entry which is preliminary data.</text>
</comment>
<gene>
    <name evidence="1" type="ORF">L1987_86280</name>
</gene>
<proteinExistence type="predicted"/>
<reference evidence="2" key="1">
    <citation type="journal article" date="2022" name="Mol. Ecol. Resour.">
        <title>The genomes of chicory, endive, great burdock and yacon provide insights into Asteraceae palaeo-polyploidization history and plant inulin production.</title>
        <authorList>
            <person name="Fan W."/>
            <person name="Wang S."/>
            <person name="Wang H."/>
            <person name="Wang A."/>
            <person name="Jiang F."/>
            <person name="Liu H."/>
            <person name="Zhao H."/>
            <person name="Xu D."/>
            <person name="Zhang Y."/>
        </authorList>
    </citation>
    <scope>NUCLEOTIDE SEQUENCE [LARGE SCALE GENOMIC DNA]</scope>
    <source>
        <strain evidence="2">cv. Yunnan</strain>
    </source>
</reference>
<evidence type="ECO:0000313" key="1">
    <source>
        <dbReference type="EMBL" id="KAI3676668.1"/>
    </source>
</evidence>
<dbReference type="Proteomes" id="UP001056120">
    <property type="component" value="Linkage Group LG29"/>
</dbReference>
<keyword evidence="2" id="KW-1185">Reference proteome</keyword>
<name>A0ACB8XZQ4_9ASTR</name>
<dbReference type="EMBL" id="CM042046">
    <property type="protein sequence ID" value="KAI3676668.1"/>
    <property type="molecule type" value="Genomic_DNA"/>
</dbReference>
<organism evidence="1 2">
    <name type="scientific">Smallanthus sonchifolius</name>
    <dbReference type="NCBI Taxonomy" id="185202"/>
    <lineage>
        <taxon>Eukaryota</taxon>
        <taxon>Viridiplantae</taxon>
        <taxon>Streptophyta</taxon>
        <taxon>Embryophyta</taxon>
        <taxon>Tracheophyta</taxon>
        <taxon>Spermatophyta</taxon>
        <taxon>Magnoliopsida</taxon>
        <taxon>eudicotyledons</taxon>
        <taxon>Gunneridae</taxon>
        <taxon>Pentapetalae</taxon>
        <taxon>asterids</taxon>
        <taxon>campanulids</taxon>
        <taxon>Asterales</taxon>
        <taxon>Asteraceae</taxon>
        <taxon>Asteroideae</taxon>
        <taxon>Heliantheae alliance</taxon>
        <taxon>Millerieae</taxon>
        <taxon>Smallanthus</taxon>
    </lineage>
</organism>
<protein>
    <submittedName>
        <fullName evidence="1">Uncharacterized protein</fullName>
    </submittedName>
</protein>
<reference evidence="1 2" key="2">
    <citation type="journal article" date="2022" name="Mol. Ecol. Resour.">
        <title>The genomes of chicory, endive, great burdock and yacon provide insights into Asteraceae paleo-polyploidization history and plant inulin production.</title>
        <authorList>
            <person name="Fan W."/>
            <person name="Wang S."/>
            <person name="Wang H."/>
            <person name="Wang A."/>
            <person name="Jiang F."/>
            <person name="Liu H."/>
            <person name="Zhao H."/>
            <person name="Xu D."/>
            <person name="Zhang Y."/>
        </authorList>
    </citation>
    <scope>NUCLEOTIDE SEQUENCE [LARGE SCALE GENOMIC DNA]</scope>
    <source>
        <strain evidence="2">cv. Yunnan</strain>
        <tissue evidence="1">Leaves</tissue>
    </source>
</reference>